<reference evidence="1" key="1">
    <citation type="submission" date="2020-04" db="EMBL/GenBank/DDBJ databases">
        <authorList>
            <person name="Alioto T."/>
            <person name="Alioto T."/>
            <person name="Gomez Garrido J."/>
        </authorList>
    </citation>
    <scope>NUCLEOTIDE SEQUENCE</scope>
    <source>
        <strain evidence="1">A484AB</strain>
    </source>
</reference>
<dbReference type="SUPFAM" id="SSF56672">
    <property type="entry name" value="DNA/RNA polymerases"/>
    <property type="match status" value="1"/>
</dbReference>
<dbReference type="CDD" id="cd01650">
    <property type="entry name" value="RT_nLTR_like"/>
    <property type="match status" value="1"/>
</dbReference>
<dbReference type="PANTHER" id="PTHR19446">
    <property type="entry name" value="REVERSE TRANSCRIPTASES"/>
    <property type="match status" value="1"/>
</dbReference>
<dbReference type="InterPro" id="IPR000477">
    <property type="entry name" value="RT_dom"/>
</dbReference>
<accession>A0A7D9HMU2</accession>
<comment type="caution">
    <text evidence="1">The sequence shown here is derived from an EMBL/GenBank/DDBJ whole genome shotgun (WGS) entry which is preliminary data.</text>
</comment>
<dbReference type="Proteomes" id="UP001152795">
    <property type="component" value="Unassembled WGS sequence"/>
</dbReference>
<dbReference type="Pfam" id="PF00078">
    <property type="entry name" value="RVT_1"/>
    <property type="match status" value="1"/>
</dbReference>
<evidence type="ECO:0000313" key="1">
    <source>
        <dbReference type="EMBL" id="CAB3986558.1"/>
    </source>
</evidence>
<dbReference type="EMBL" id="CACRXK020001033">
    <property type="protein sequence ID" value="CAB3986558.1"/>
    <property type="molecule type" value="Genomic_DNA"/>
</dbReference>
<dbReference type="PROSITE" id="PS50878">
    <property type="entry name" value="RT_POL"/>
    <property type="match status" value="1"/>
</dbReference>
<organism evidence="1 2">
    <name type="scientific">Paramuricea clavata</name>
    <name type="common">Red gorgonian</name>
    <name type="synonym">Violescent sea-whip</name>
    <dbReference type="NCBI Taxonomy" id="317549"/>
    <lineage>
        <taxon>Eukaryota</taxon>
        <taxon>Metazoa</taxon>
        <taxon>Cnidaria</taxon>
        <taxon>Anthozoa</taxon>
        <taxon>Octocorallia</taxon>
        <taxon>Malacalcyonacea</taxon>
        <taxon>Plexauridae</taxon>
        <taxon>Paramuricea</taxon>
    </lineage>
</organism>
<name>A0A7D9HMU2_PARCT</name>
<protein>
    <submittedName>
        <fullName evidence="1">Uncharacterized protein</fullName>
    </submittedName>
</protein>
<evidence type="ECO:0000313" key="2">
    <source>
        <dbReference type="Proteomes" id="UP001152795"/>
    </source>
</evidence>
<keyword evidence="2" id="KW-1185">Reference proteome</keyword>
<dbReference type="AlphaFoldDB" id="A0A7D9HMU2"/>
<gene>
    <name evidence="1" type="ORF">PACLA_8A083662</name>
</gene>
<proteinExistence type="predicted"/>
<sequence length="374" mass="43468">MEKWIELGKELGLKEKELLDFVKDQQEIERRKVDDDRQERQRERDIKKLESKERERQQQRELEVKEREREAQAREKEAMRRHELEMKQLEVQAVNTDGGVSEHHSGIATAKMPKLPQFIDCQDDLDSYLQRKQKRSSSGPDDLPHWFWKTFAAELAPAITKIFNVSVKVGKVPEIWKRANIVPIPKENVINSSSELRPISLTDIIMRLFERCIYKNEIADVIYHSIDSDQYAYKVGHNSTMALVKCQHTWLKGLDNGVKYVRVLSFDFSKAFDSVPHDILFGKVKKLPFNPYIINWLIDFLKDRKQRVTVDGITTEFLKINRGVPQGTVLGPILFSIMVNDIKPVNPINELCKFADDITIEAPGYDEDDTSAEE</sequence>
<feature type="non-terminal residue" evidence="1">
    <location>
        <position position="374"/>
    </location>
</feature>
<dbReference type="OrthoDB" id="10037236at2759"/>
<dbReference type="InterPro" id="IPR043502">
    <property type="entry name" value="DNA/RNA_pol_sf"/>
</dbReference>